<gene>
    <name evidence="1" type="ORF">C0184_12405</name>
</gene>
<name>A0A2J6WZT9_9CHLR</name>
<dbReference type="PANTHER" id="PTHR12993:SF11">
    <property type="entry name" value="N-ACETYLGLUCOSAMINYL-PHOSPHATIDYLINOSITOL DE-N-ACETYLASE"/>
    <property type="match status" value="1"/>
</dbReference>
<dbReference type="GO" id="GO:0016811">
    <property type="term" value="F:hydrolase activity, acting on carbon-nitrogen (but not peptide) bonds, in linear amides"/>
    <property type="evidence" value="ECO:0007669"/>
    <property type="project" value="TreeGrafter"/>
</dbReference>
<dbReference type="Pfam" id="PF02585">
    <property type="entry name" value="PIG-L"/>
    <property type="match status" value="1"/>
</dbReference>
<evidence type="ECO:0000313" key="1">
    <source>
        <dbReference type="EMBL" id="PMP76979.1"/>
    </source>
</evidence>
<dbReference type="PANTHER" id="PTHR12993">
    <property type="entry name" value="N-ACETYLGLUCOSAMINYL-PHOSPHATIDYLINOSITOL DE-N-ACETYLASE-RELATED"/>
    <property type="match status" value="1"/>
</dbReference>
<dbReference type="Proteomes" id="UP000243376">
    <property type="component" value="Unassembled WGS sequence"/>
</dbReference>
<dbReference type="Gene3D" id="3.40.50.10320">
    <property type="entry name" value="LmbE-like"/>
    <property type="match status" value="1"/>
</dbReference>
<comment type="caution">
    <text evidence="1">The sequence shown here is derived from an EMBL/GenBank/DDBJ whole genome shotgun (WGS) entry which is preliminary data.</text>
</comment>
<dbReference type="EMBL" id="PNIQ01000832">
    <property type="protein sequence ID" value="PMP76979.1"/>
    <property type="molecule type" value="Genomic_DNA"/>
</dbReference>
<protein>
    <submittedName>
        <fullName evidence="1">GlcNAc-PI de-N-acetylase</fullName>
    </submittedName>
</protein>
<dbReference type="SUPFAM" id="SSF102588">
    <property type="entry name" value="LmbE-like"/>
    <property type="match status" value="1"/>
</dbReference>
<organism evidence="1 2">
    <name type="scientific">Chloroflexus aggregans</name>
    <dbReference type="NCBI Taxonomy" id="152260"/>
    <lineage>
        <taxon>Bacteria</taxon>
        <taxon>Bacillati</taxon>
        <taxon>Chloroflexota</taxon>
        <taxon>Chloroflexia</taxon>
        <taxon>Chloroflexales</taxon>
        <taxon>Chloroflexineae</taxon>
        <taxon>Chloroflexaceae</taxon>
        <taxon>Chloroflexus</taxon>
    </lineage>
</organism>
<proteinExistence type="predicted"/>
<dbReference type="InterPro" id="IPR024078">
    <property type="entry name" value="LmbE-like_dom_sf"/>
</dbReference>
<sequence>MRSQPETIILRPTIIDTRPTLLAVFAHPDDESFGPGGTLAWYAWSGAAVHLICATGGEEGTVDPALLNGYQSVAELRRAELLRAAEALGLSSVTLLGYRDSGMPGTAANTHPDALINQPREQVVEQIVRRIRQLHPQVVITFDPIGGYRHPDHIAIHEATVAAFHAAGNPSAYPSAGPAYVPQKLYYTTFSRRLLRLVVRLMPLFGRDPRAFGRNRDVDLTKLADVAFPTHARIDTTAVREQVQAAAAAHLSQGGGGPFTRGPLSTIVRLLGSADTFMRAYPPATDDVREDDLFAGVVW</sequence>
<dbReference type="InterPro" id="IPR003737">
    <property type="entry name" value="GlcNAc_PI_deacetylase-related"/>
</dbReference>
<evidence type="ECO:0000313" key="2">
    <source>
        <dbReference type="Proteomes" id="UP000243376"/>
    </source>
</evidence>
<reference evidence="1 2" key="1">
    <citation type="submission" date="2018-01" db="EMBL/GenBank/DDBJ databases">
        <title>Metagenomic assembled genomes from two thermal pools in the Uzon Caldera, Kamchatka, Russia.</title>
        <authorList>
            <person name="Wilkins L."/>
            <person name="Ettinger C."/>
        </authorList>
    </citation>
    <scope>NUCLEOTIDE SEQUENCE [LARGE SCALE GENOMIC DNA]</scope>
    <source>
        <strain evidence="1">ZAV-02</strain>
    </source>
</reference>
<dbReference type="AlphaFoldDB" id="A0A2J6WZT9"/>
<accession>A0A2J6WZT9</accession>